<evidence type="ECO:0000256" key="15">
    <source>
        <dbReference type="SAM" id="Phobius"/>
    </source>
</evidence>
<reference evidence="18" key="1">
    <citation type="submission" date="2015-02" db="EMBL/GenBank/DDBJ databases">
        <title>Genome sequencing for Strongylocentrotus purpuratus.</title>
        <authorList>
            <person name="Murali S."/>
            <person name="Liu Y."/>
            <person name="Vee V."/>
            <person name="English A."/>
            <person name="Wang M."/>
            <person name="Skinner E."/>
            <person name="Han Y."/>
            <person name="Muzny D.M."/>
            <person name="Worley K.C."/>
            <person name="Gibbs R.A."/>
        </authorList>
    </citation>
    <scope>NUCLEOTIDE SEQUENCE</scope>
</reference>
<protein>
    <recommendedName>
        <fullName evidence="16">CYTH domain-containing protein</fullName>
    </recommendedName>
</protein>
<dbReference type="AlphaFoldDB" id="A0A7M7NMA9"/>
<feature type="region of interest" description="Disordered" evidence="14">
    <location>
        <begin position="1"/>
        <end position="22"/>
    </location>
</feature>
<feature type="repeat" description="ANK" evidence="13">
    <location>
        <begin position="213"/>
        <end position="245"/>
    </location>
</feature>
<feature type="repeat" description="ANK" evidence="13">
    <location>
        <begin position="146"/>
        <end position="178"/>
    </location>
</feature>
<dbReference type="OrthoDB" id="194358at2759"/>
<dbReference type="GO" id="GO:0005886">
    <property type="term" value="C:plasma membrane"/>
    <property type="evidence" value="ECO:0000318"/>
    <property type="project" value="GO_Central"/>
</dbReference>
<evidence type="ECO:0000256" key="13">
    <source>
        <dbReference type="PROSITE-ProRule" id="PRU00023"/>
    </source>
</evidence>
<evidence type="ECO:0000313" key="17">
    <source>
        <dbReference type="EnsemblMetazoa" id="XP_030838598"/>
    </source>
</evidence>
<feature type="compositionally biased region" description="Basic and acidic residues" evidence="14">
    <location>
        <begin position="907"/>
        <end position="925"/>
    </location>
</feature>
<dbReference type="GeneID" id="100890058"/>
<feature type="transmembrane region" description="Helical" evidence="15">
    <location>
        <begin position="543"/>
        <end position="576"/>
    </location>
</feature>
<keyword evidence="11 15" id="KW-0472">Membrane</keyword>
<feature type="compositionally biased region" description="Basic and acidic residues" evidence="14">
    <location>
        <begin position="784"/>
        <end position="805"/>
    </location>
</feature>
<feature type="transmembrane region" description="Helical" evidence="15">
    <location>
        <begin position="616"/>
        <end position="638"/>
    </location>
</feature>
<dbReference type="InterPro" id="IPR023577">
    <property type="entry name" value="CYTH_domain"/>
</dbReference>
<feature type="compositionally biased region" description="Basic and acidic residues" evidence="14">
    <location>
        <begin position="841"/>
        <end position="852"/>
    </location>
</feature>
<dbReference type="Proteomes" id="UP000007110">
    <property type="component" value="Unassembled WGS sequence"/>
</dbReference>
<dbReference type="EnsemblMetazoa" id="XM_030982739">
    <property type="protein sequence ID" value="XP_030838599"/>
    <property type="gene ID" value="LOC100890058"/>
</dbReference>
<dbReference type="InterPro" id="IPR005821">
    <property type="entry name" value="Ion_trans_dom"/>
</dbReference>
<comment type="subcellular location">
    <subcellularLocation>
        <location evidence="1">Cell membrane</location>
        <topology evidence="1">Multi-pass membrane protein</topology>
    </subcellularLocation>
</comment>
<evidence type="ECO:0000256" key="14">
    <source>
        <dbReference type="SAM" id="MobiDB-lite"/>
    </source>
</evidence>
<dbReference type="PROSITE" id="PS50088">
    <property type="entry name" value="ANK_REPEAT"/>
    <property type="match status" value="4"/>
</dbReference>
<feature type="repeat" description="ANK" evidence="13">
    <location>
        <begin position="179"/>
        <end position="211"/>
    </location>
</feature>
<name>A0A7M7NMA9_STRPU</name>
<evidence type="ECO:0000256" key="8">
    <source>
        <dbReference type="ARBA" id="ARBA00022837"/>
    </source>
</evidence>
<feature type="compositionally biased region" description="Basic and acidic residues" evidence="14">
    <location>
        <begin position="1"/>
        <end position="12"/>
    </location>
</feature>
<feature type="compositionally biased region" description="Basic and acidic residues" evidence="14">
    <location>
        <begin position="1017"/>
        <end position="1026"/>
    </location>
</feature>
<keyword evidence="7" id="KW-0677">Repeat</keyword>
<feature type="compositionally biased region" description="Basic and acidic residues" evidence="14">
    <location>
        <begin position="1056"/>
        <end position="1066"/>
    </location>
</feature>
<feature type="repeat" description="ANK" evidence="13">
    <location>
        <begin position="246"/>
        <end position="278"/>
    </location>
</feature>
<dbReference type="SUPFAM" id="SSF81324">
    <property type="entry name" value="Voltage-gated potassium channels"/>
    <property type="match status" value="1"/>
</dbReference>
<dbReference type="PANTHER" id="PTHR10582">
    <property type="entry name" value="TRANSIENT RECEPTOR POTENTIAL ION CHANNEL PROTEIN"/>
    <property type="match status" value="1"/>
</dbReference>
<dbReference type="Gene3D" id="1.25.40.20">
    <property type="entry name" value="Ankyrin repeat-containing domain"/>
    <property type="match status" value="2"/>
</dbReference>
<proteinExistence type="predicted"/>
<evidence type="ECO:0000256" key="4">
    <source>
        <dbReference type="ARBA" id="ARBA00022568"/>
    </source>
</evidence>
<feature type="region of interest" description="Disordered" evidence="14">
    <location>
        <begin position="775"/>
        <end position="1083"/>
    </location>
</feature>
<dbReference type="KEGG" id="spu:100890058"/>
<dbReference type="EnsemblMetazoa" id="XM_030982738">
    <property type="protein sequence ID" value="XP_030838598"/>
    <property type="gene ID" value="LOC100890058"/>
</dbReference>
<feature type="transmembrane region" description="Helical" evidence="15">
    <location>
        <begin position="484"/>
        <end position="502"/>
    </location>
</feature>
<evidence type="ECO:0000256" key="2">
    <source>
        <dbReference type="ARBA" id="ARBA00022448"/>
    </source>
</evidence>
<dbReference type="Pfam" id="PF12796">
    <property type="entry name" value="Ank_2"/>
    <property type="match status" value="2"/>
</dbReference>
<dbReference type="RefSeq" id="XP_030838599.1">
    <property type="nucleotide sequence ID" value="XM_030982739.1"/>
</dbReference>
<feature type="transmembrane region" description="Helical" evidence="15">
    <location>
        <begin position="374"/>
        <end position="391"/>
    </location>
</feature>
<evidence type="ECO:0000256" key="10">
    <source>
        <dbReference type="ARBA" id="ARBA00023065"/>
    </source>
</evidence>
<evidence type="ECO:0000313" key="18">
    <source>
        <dbReference type="Proteomes" id="UP000007110"/>
    </source>
</evidence>
<dbReference type="PANTHER" id="PTHR10582:SF33">
    <property type="entry name" value="TRANSIENT RECEPTOR POTENTIAL CHANNEL PYREXIA"/>
    <property type="match status" value="1"/>
</dbReference>
<keyword evidence="6 15" id="KW-0812">Transmembrane</keyword>
<evidence type="ECO:0000256" key="6">
    <source>
        <dbReference type="ARBA" id="ARBA00022692"/>
    </source>
</evidence>
<evidence type="ECO:0000256" key="5">
    <source>
        <dbReference type="ARBA" id="ARBA00022673"/>
    </source>
</evidence>
<keyword evidence="12" id="KW-0407">Ion channel</keyword>
<evidence type="ECO:0000259" key="16">
    <source>
        <dbReference type="PROSITE" id="PS51707"/>
    </source>
</evidence>
<evidence type="ECO:0000256" key="9">
    <source>
        <dbReference type="ARBA" id="ARBA00022989"/>
    </source>
</evidence>
<dbReference type="PROSITE" id="PS51707">
    <property type="entry name" value="CYTH"/>
    <property type="match status" value="1"/>
</dbReference>
<dbReference type="SUPFAM" id="SSF48403">
    <property type="entry name" value="Ankyrin repeat"/>
    <property type="match status" value="1"/>
</dbReference>
<accession>A0A7M7NMA9</accession>
<dbReference type="GO" id="GO:0005262">
    <property type="term" value="F:calcium channel activity"/>
    <property type="evidence" value="ECO:0000318"/>
    <property type="project" value="GO_Central"/>
</dbReference>
<dbReference type="InParanoid" id="A0A7M7NMA9"/>
<feature type="transmembrane region" description="Helical" evidence="15">
    <location>
        <begin position="514"/>
        <end position="531"/>
    </location>
</feature>
<feature type="compositionally biased region" description="Basic and acidic residues" evidence="14">
    <location>
        <begin position="932"/>
        <end position="975"/>
    </location>
</feature>
<evidence type="ECO:0000256" key="7">
    <source>
        <dbReference type="ARBA" id="ARBA00022737"/>
    </source>
</evidence>
<keyword evidence="13" id="KW-0040">ANK repeat</keyword>
<keyword evidence="9 15" id="KW-1133">Transmembrane helix</keyword>
<keyword evidence="4" id="KW-0109">Calcium transport</keyword>
<feature type="domain" description="CYTH" evidence="16">
    <location>
        <begin position="1074"/>
        <end position="1133"/>
    </location>
</feature>
<reference evidence="17" key="2">
    <citation type="submission" date="2021-01" db="UniProtKB">
        <authorList>
            <consortium name="EnsemblMetazoa"/>
        </authorList>
    </citation>
    <scope>IDENTIFICATION</scope>
</reference>
<dbReference type="InterPro" id="IPR002110">
    <property type="entry name" value="Ankyrin_rpt"/>
</dbReference>
<keyword evidence="8" id="KW-0106">Calcium</keyword>
<keyword evidence="10" id="KW-0406">Ion transport</keyword>
<dbReference type="RefSeq" id="XP_030838598.1">
    <property type="nucleotide sequence ID" value="XM_030982738.1"/>
</dbReference>
<evidence type="ECO:0000256" key="3">
    <source>
        <dbReference type="ARBA" id="ARBA00022475"/>
    </source>
</evidence>
<dbReference type="PROSITE" id="PS50297">
    <property type="entry name" value="ANK_REP_REGION"/>
    <property type="match status" value="4"/>
</dbReference>
<dbReference type="SMART" id="SM00248">
    <property type="entry name" value="ANK"/>
    <property type="match status" value="4"/>
</dbReference>
<dbReference type="InterPro" id="IPR024862">
    <property type="entry name" value="TRPV"/>
</dbReference>
<dbReference type="Pfam" id="PF00520">
    <property type="entry name" value="Ion_trans"/>
    <property type="match status" value="1"/>
</dbReference>
<keyword evidence="18" id="KW-1185">Reference proteome</keyword>
<feature type="transmembrane region" description="Helical" evidence="15">
    <location>
        <begin position="403"/>
        <end position="422"/>
    </location>
</feature>
<dbReference type="GO" id="GO:0098703">
    <property type="term" value="P:calcium ion import across plasma membrane"/>
    <property type="evidence" value="ECO:0000318"/>
    <property type="project" value="GO_Central"/>
</dbReference>
<keyword evidence="3" id="KW-1003">Cell membrane</keyword>
<keyword evidence="2" id="KW-0813">Transport</keyword>
<feature type="compositionally biased region" description="Polar residues" evidence="14">
    <location>
        <begin position="887"/>
        <end position="906"/>
    </location>
</feature>
<evidence type="ECO:0000256" key="1">
    <source>
        <dbReference type="ARBA" id="ARBA00004651"/>
    </source>
</evidence>
<dbReference type="InterPro" id="IPR036770">
    <property type="entry name" value="Ankyrin_rpt-contain_sf"/>
</dbReference>
<sequence length="1133" mass="130358">MSSADDSRDGSGKKKKKKTGKVFPMSTFEETSNGLKEFFLLNKGEDGEKLVAKDNTYEFPGGFMSDSGSDKNKTLNCTKRPMHGTSADGIDPNIVSGPDNPNVANAELIGYFGHLSVSADPNINVDLDYLELILKRGADINTTDQYGQTVLHEVARTWDPDVAVFLIERGSSVNQSDQFGRTPLHVAAAVDFPEMVTTLLDHGANIEELTVGEKKTPLHYAACNDACHSLRMLIKKGASVHPLDYKGRTPLQAAAELDRSETAALLLELGGKASDKDYSGHTVLLLMVTKMPAVAMVGLNQLYQCDRQNRKQHYNLHHLEPPPDKENSNGVEIRTVLQTIVDYNQLDVIMHPVIRRLVEVKWQQFGRMGAYRQLLFNLLFILMWTVLALSLESPFNLEFPQDIWRLALEVCGSLLTIFQIIVELKDYFSSKSAFLKWKKWKINDIKNDFQYCHPRWPQERHYLEQQINDIEHKDPSYFSEAWNWFDWFVYISLICITALHVTDIFIDNDLLSQATQNLFAIVIIFIWIRLMKSVRAFQQLGPFIVMLGLVLKDFAIFIFLYANFYIPYACAFWMIYSNNNGTIPSMSTPDSMMYSLFRITLVDEYDYDNMREKNMIMTYILLVSFFLISAVLCINVLIAQLSNTFQRVYDNATAIALMQQTKITLGIEDNLFKGTRKKYWKHIEENCSPLSLFYDDDVVKEQCDDLRKMTFHIQDALLDLDEFVRDQHSPGQRDDLAKLKRKMDVLEANQRKVSEKTNADMKTIQALLMTVLEEMGKGGGVGGGERRDEDGGGRRGGRDDDDRGQGGHSGRKSRRDDDPDDESSDRDRRGSRGRSRSSRRDRRDDDYDDHGRGRQSRSGRGTNQGRGGRDNGVGRSHGRSDDDEDYNNQSRKQGQSDGRSLSQQTRRNGDYHDDGNQGRQGDRSRSRSFHRERRDDGDDYNGRTDRNDDRRGRERGGRRSRNDTNDAMARKEPRNHSISPSRRPEGEDDSEPLSPRYFRRRSTLMSGSLFHLPALAEDIRTERRESVPPSSRFFRRRSTLMSGSLFHPQAEELEQSSERKPYDQQRRMQTIEAENKKERKLRKQREEYLQQKLWKEDANRQGQRSLRDDYLDEEEKRLEDLAELIKMRSTPKK</sequence>
<feature type="compositionally biased region" description="Basic residues" evidence="14">
    <location>
        <begin position="831"/>
        <end position="840"/>
    </location>
</feature>
<organism evidence="17 18">
    <name type="scientific">Strongylocentrotus purpuratus</name>
    <name type="common">Purple sea urchin</name>
    <dbReference type="NCBI Taxonomy" id="7668"/>
    <lineage>
        <taxon>Eukaryota</taxon>
        <taxon>Metazoa</taxon>
        <taxon>Echinodermata</taxon>
        <taxon>Eleutherozoa</taxon>
        <taxon>Echinozoa</taxon>
        <taxon>Echinoidea</taxon>
        <taxon>Euechinoidea</taxon>
        <taxon>Echinacea</taxon>
        <taxon>Camarodonta</taxon>
        <taxon>Echinidea</taxon>
        <taxon>Strongylocentrotidae</taxon>
        <taxon>Strongylocentrotus</taxon>
    </lineage>
</organism>
<evidence type="ECO:0000256" key="12">
    <source>
        <dbReference type="ARBA" id="ARBA00023303"/>
    </source>
</evidence>
<evidence type="ECO:0000256" key="11">
    <source>
        <dbReference type="ARBA" id="ARBA00023136"/>
    </source>
</evidence>
<keyword evidence="5" id="KW-0107">Calcium channel</keyword>